<reference evidence="7 8" key="1">
    <citation type="submission" date="2015-04" db="EMBL/GenBank/DDBJ databases">
        <title>Complete genome of flavobacterium.</title>
        <authorList>
            <person name="Kwon Y.M."/>
            <person name="Kim S.-J."/>
        </authorList>
    </citation>
    <scope>NUCLEOTIDE SEQUENCE [LARGE SCALE GENOMIC DNA]</scope>
    <source>
        <strain evidence="7 8">DK169</strain>
    </source>
</reference>
<dbReference type="InterPro" id="IPR007627">
    <property type="entry name" value="RNA_pol_sigma70_r2"/>
</dbReference>
<dbReference type="NCBIfam" id="TIGR02937">
    <property type="entry name" value="sigma70-ECF"/>
    <property type="match status" value="1"/>
</dbReference>
<evidence type="ECO:0000256" key="1">
    <source>
        <dbReference type="ARBA" id="ARBA00010641"/>
    </source>
</evidence>
<dbReference type="Gene3D" id="1.10.10.10">
    <property type="entry name" value="Winged helix-like DNA-binding domain superfamily/Winged helix DNA-binding domain"/>
    <property type="match status" value="1"/>
</dbReference>
<evidence type="ECO:0000256" key="2">
    <source>
        <dbReference type="ARBA" id="ARBA00023015"/>
    </source>
</evidence>
<keyword evidence="8" id="KW-1185">Reference proteome</keyword>
<evidence type="ECO:0008006" key="9">
    <source>
        <dbReference type="Google" id="ProtNLM"/>
    </source>
</evidence>
<evidence type="ECO:0000259" key="6">
    <source>
        <dbReference type="Pfam" id="PF08281"/>
    </source>
</evidence>
<dbReference type="CDD" id="cd06171">
    <property type="entry name" value="Sigma70_r4"/>
    <property type="match status" value="1"/>
</dbReference>
<dbReference type="GO" id="GO:0006352">
    <property type="term" value="P:DNA-templated transcription initiation"/>
    <property type="evidence" value="ECO:0007669"/>
    <property type="project" value="InterPro"/>
</dbReference>
<dbReference type="Pfam" id="PF04542">
    <property type="entry name" value="Sigma70_r2"/>
    <property type="match status" value="1"/>
</dbReference>
<dbReference type="Proteomes" id="UP000050827">
    <property type="component" value="Unassembled WGS sequence"/>
</dbReference>
<dbReference type="InterPro" id="IPR013249">
    <property type="entry name" value="RNA_pol_sigma70_r4_t2"/>
</dbReference>
<evidence type="ECO:0000256" key="3">
    <source>
        <dbReference type="ARBA" id="ARBA00023082"/>
    </source>
</evidence>
<evidence type="ECO:0000313" key="7">
    <source>
        <dbReference type="EMBL" id="KQC31670.1"/>
    </source>
</evidence>
<dbReference type="InterPro" id="IPR013324">
    <property type="entry name" value="RNA_pol_sigma_r3/r4-like"/>
</dbReference>
<organism evidence="7 8">
    <name type="scientific">Flagellimonas eckloniae</name>
    <dbReference type="NCBI Taxonomy" id="346185"/>
    <lineage>
        <taxon>Bacteria</taxon>
        <taxon>Pseudomonadati</taxon>
        <taxon>Bacteroidota</taxon>
        <taxon>Flavobacteriia</taxon>
        <taxon>Flavobacteriales</taxon>
        <taxon>Flavobacteriaceae</taxon>
        <taxon>Flagellimonas</taxon>
    </lineage>
</organism>
<keyword evidence="2" id="KW-0805">Transcription regulation</keyword>
<dbReference type="InterPro" id="IPR013325">
    <property type="entry name" value="RNA_pol_sigma_r2"/>
</dbReference>
<evidence type="ECO:0000259" key="5">
    <source>
        <dbReference type="Pfam" id="PF04542"/>
    </source>
</evidence>
<evidence type="ECO:0000256" key="4">
    <source>
        <dbReference type="ARBA" id="ARBA00023163"/>
    </source>
</evidence>
<dbReference type="GO" id="GO:0003677">
    <property type="term" value="F:DNA binding"/>
    <property type="evidence" value="ECO:0007669"/>
    <property type="project" value="InterPro"/>
</dbReference>
<comment type="caution">
    <text evidence="7">The sequence shown here is derived from an EMBL/GenBank/DDBJ whole genome shotgun (WGS) entry which is preliminary data.</text>
</comment>
<dbReference type="InterPro" id="IPR039425">
    <property type="entry name" value="RNA_pol_sigma-70-like"/>
</dbReference>
<dbReference type="STRING" id="346185.AAY42_07950"/>
<dbReference type="AlphaFoldDB" id="A0A0Q0X245"/>
<gene>
    <name evidence="7" type="ORF">AAY42_07950</name>
</gene>
<dbReference type="PANTHER" id="PTHR43133:SF46">
    <property type="entry name" value="RNA POLYMERASE SIGMA-70 FACTOR ECF SUBFAMILY"/>
    <property type="match status" value="1"/>
</dbReference>
<dbReference type="Pfam" id="PF08281">
    <property type="entry name" value="Sigma70_r4_2"/>
    <property type="match status" value="1"/>
</dbReference>
<evidence type="ECO:0000313" key="8">
    <source>
        <dbReference type="Proteomes" id="UP000050827"/>
    </source>
</evidence>
<dbReference type="RefSeq" id="WP_175288742.1">
    <property type="nucleotide sequence ID" value="NZ_LCTZ01000002.1"/>
</dbReference>
<keyword evidence="3" id="KW-0731">Sigma factor</keyword>
<sequence>MANFKTNEMLEQQIINGDSQAFKVFFEKYHGSLLGYALSLTQDRQQAEDIVQTAFVTLWKKRKTLHPSGFRKLLYHTSKNLYIDQYRSSISRANLYAELTYDALKEEPEDEEYQQQQIIKLRKIIETLPERCQQILRMTKLEGLSQQETADYLSISPRTVQAQIHVAYKKIREMFNNDEPTILFFLVNALQSMGLPSNQKKILGQ</sequence>
<comment type="similarity">
    <text evidence="1">Belongs to the sigma-70 factor family. ECF subfamily.</text>
</comment>
<dbReference type="InterPro" id="IPR014284">
    <property type="entry name" value="RNA_pol_sigma-70_dom"/>
</dbReference>
<feature type="domain" description="RNA polymerase sigma factor 70 region 4 type 2" evidence="6">
    <location>
        <begin position="120"/>
        <end position="171"/>
    </location>
</feature>
<dbReference type="EMBL" id="LCTZ01000002">
    <property type="protein sequence ID" value="KQC31670.1"/>
    <property type="molecule type" value="Genomic_DNA"/>
</dbReference>
<dbReference type="Gene3D" id="1.10.1740.10">
    <property type="match status" value="1"/>
</dbReference>
<feature type="domain" description="RNA polymerase sigma-70 region 2" evidence="5">
    <location>
        <begin position="25"/>
        <end position="88"/>
    </location>
</feature>
<dbReference type="PANTHER" id="PTHR43133">
    <property type="entry name" value="RNA POLYMERASE ECF-TYPE SIGMA FACTO"/>
    <property type="match status" value="1"/>
</dbReference>
<keyword evidence="4" id="KW-0804">Transcription</keyword>
<protein>
    <recommendedName>
        <fullName evidence="9">RNA polymerase sigma-70 factor</fullName>
    </recommendedName>
</protein>
<name>A0A0Q0X245_9FLAO</name>
<dbReference type="SUPFAM" id="SSF88659">
    <property type="entry name" value="Sigma3 and sigma4 domains of RNA polymerase sigma factors"/>
    <property type="match status" value="1"/>
</dbReference>
<proteinExistence type="inferred from homology"/>
<dbReference type="SUPFAM" id="SSF88946">
    <property type="entry name" value="Sigma2 domain of RNA polymerase sigma factors"/>
    <property type="match status" value="1"/>
</dbReference>
<dbReference type="GO" id="GO:0016987">
    <property type="term" value="F:sigma factor activity"/>
    <property type="evidence" value="ECO:0007669"/>
    <property type="project" value="UniProtKB-KW"/>
</dbReference>
<accession>A0A0Q0X245</accession>
<dbReference type="InterPro" id="IPR036388">
    <property type="entry name" value="WH-like_DNA-bd_sf"/>
</dbReference>